<dbReference type="AlphaFoldDB" id="X1HM50"/>
<reference evidence="1" key="1">
    <citation type="journal article" date="2014" name="Front. Microbiol.">
        <title>High frequency of phylogenetically diverse reductive dehalogenase-homologous genes in deep subseafloor sedimentary metagenomes.</title>
        <authorList>
            <person name="Kawai M."/>
            <person name="Futagami T."/>
            <person name="Toyoda A."/>
            <person name="Takaki Y."/>
            <person name="Nishi S."/>
            <person name="Hori S."/>
            <person name="Arai W."/>
            <person name="Tsubouchi T."/>
            <person name="Morono Y."/>
            <person name="Uchiyama I."/>
            <person name="Ito T."/>
            <person name="Fujiyama A."/>
            <person name="Inagaki F."/>
            <person name="Takami H."/>
        </authorList>
    </citation>
    <scope>NUCLEOTIDE SEQUENCE</scope>
    <source>
        <strain evidence="1">Expedition CK06-06</strain>
    </source>
</reference>
<organism evidence="1">
    <name type="scientific">marine sediment metagenome</name>
    <dbReference type="NCBI Taxonomy" id="412755"/>
    <lineage>
        <taxon>unclassified sequences</taxon>
        <taxon>metagenomes</taxon>
        <taxon>ecological metagenomes</taxon>
    </lineage>
</organism>
<feature type="non-terminal residue" evidence="1">
    <location>
        <position position="51"/>
    </location>
</feature>
<proteinExistence type="predicted"/>
<comment type="caution">
    <text evidence="1">The sequence shown here is derived from an EMBL/GenBank/DDBJ whole genome shotgun (WGS) entry which is preliminary data.</text>
</comment>
<name>X1HM50_9ZZZZ</name>
<gene>
    <name evidence="1" type="ORF">S03H2_14948</name>
</gene>
<protein>
    <submittedName>
        <fullName evidence="1">Uncharacterized protein</fullName>
    </submittedName>
</protein>
<accession>X1HM50</accession>
<dbReference type="EMBL" id="BARU01007588">
    <property type="protein sequence ID" value="GAH46383.1"/>
    <property type="molecule type" value="Genomic_DNA"/>
</dbReference>
<sequence>MSKPIEIILLPEAEDFVDKIEISARKIFFYAIRKTKMRIYGDWFEKLKSSK</sequence>
<evidence type="ECO:0000313" key="1">
    <source>
        <dbReference type="EMBL" id="GAH46383.1"/>
    </source>
</evidence>